<name>A0A1I0JPV8_9FIRM</name>
<keyword evidence="2" id="KW-1185">Reference proteome</keyword>
<dbReference type="AlphaFoldDB" id="A0A1I0JPV8"/>
<dbReference type="GeneID" id="93280721"/>
<accession>A0A1I0JPV8</accession>
<dbReference type="Proteomes" id="UP000198508">
    <property type="component" value="Unassembled WGS sequence"/>
</dbReference>
<evidence type="ECO:0000313" key="2">
    <source>
        <dbReference type="Proteomes" id="UP000198508"/>
    </source>
</evidence>
<organism evidence="1 2">
    <name type="scientific">Enterocloster lavalensis</name>
    <dbReference type="NCBI Taxonomy" id="460384"/>
    <lineage>
        <taxon>Bacteria</taxon>
        <taxon>Bacillati</taxon>
        <taxon>Bacillota</taxon>
        <taxon>Clostridia</taxon>
        <taxon>Lachnospirales</taxon>
        <taxon>Lachnospiraceae</taxon>
        <taxon>Enterocloster</taxon>
    </lineage>
</organism>
<gene>
    <name evidence="1" type="ORF">SAMN05216313_13266</name>
</gene>
<sequence>MTREKKIDIVMEYISEHAGTIPGYLWDDYREAVDMAFYKIERAGQAEKRTPDGGNRPGFQ</sequence>
<evidence type="ECO:0000313" key="1">
    <source>
        <dbReference type="EMBL" id="SEU11702.1"/>
    </source>
</evidence>
<dbReference type="EMBL" id="FOIM01000032">
    <property type="protein sequence ID" value="SEU11702.1"/>
    <property type="molecule type" value="Genomic_DNA"/>
</dbReference>
<reference evidence="2" key="1">
    <citation type="submission" date="2016-10" db="EMBL/GenBank/DDBJ databases">
        <authorList>
            <person name="Varghese N."/>
            <person name="Submissions S."/>
        </authorList>
    </citation>
    <scope>NUCLEOTIDE SEQUENCE [LARGE SCALE GENOMIC DNA]</scope>
    <source>
        <strain evidence="2">NLAE-zl-G277</strain>
    </source>
</reference>
<proteinExistence type="predicted"/>
<dbReference type="STRING" id="460384.SAMN05216313_13266"/>
<protein>
    <submittedName>
        <fullName evidence="1">Uncharacterized protein</fullName>
    </submittedName>
</protein>
<dbReference type="RefSeq" id="WP_092369566.1">
    <property type="nucleotide sequence ID" value="NZ_FOIM01000032.1"/>
</dbReference>